<feature type="transmembrane region" description="Helical" evidence="1">
    <location>
        <begin position="381"/>
        <end position="401"/>
    </location>
</feature>
<keyword evidence="1" id="KW-0812">Transmembrane</keyword>
<protein>
    <submittedName>
        <fullName evidence="2">GntP family permease</fullName>
    </submittedName>
</protein>
<sequence length="445" mass="46839">MTVPFLQSIIVLLAGIVLIVVLTTKYKIHAFFALIAACLFVGLGLELSLADILTTTKTGFGNIIGALGFIIVFGTTLGILLEHTGATVVLANAILKLTGQQRAAGAMNITGYVVGLPIFCDSGYIVLSSLNNNIAVRTGTAMVLMAASLASGLYAVHCLIPPHPGAAAATATLSADFGLVVLYGMLVAIPTACCGFLWAKYATRNMLAMRPSKQHHVETEQAKRQQLPRIGIAVLPIVIPILLIGIRSFITIDESSLFLLKSLYAIGAPEVALGIGILFAVLGKRNWKRKDFNTLLRQAVEKAGDILLIIGAGGAFGALIAQVNMAEYLSGNNIVSSLGLVFPFMVASLLKTAQGSSSVAIITTATMILPMLGSLGLDHTMGKVCAVLAMGAGSMMVSHANDSYFWVISRFSGVGMSVMLRVYTVATLVMGLVAIGLIYLLYLVF</sequence>
<dbReference type="GO" id="GO:0015128">
    <property type="term" value="F:gluconate transmembrane transporter activity"/>
    <property type="evidence" value="ECO:0007669"/>
    <property type="project" value="InterPro"/>
</dbReference>
<dbReference type="InterPro" id="IPR003474">
    <property type="entry name" value="Glcn_transporter"/>
</dbReference>
<feature type="transmembrane region" description="Helical" evidence="1">
    <location>
        <begin position="6"/>
        <end position="24"/>
    </location>
</feature>
<feature type="transmembrane region" description="Helical" evidence="1">
    <location>
        <begin position="59"/>
        <end position="81"/>
    </location>
</feature>
<name>A0A5D4H8X5_9SPHI</name>
<dbReference type="PANTHER" id="PTHR30354:SF11">
    <property type="entry name" value="PERMEASE"/>
    <property type="match status" value="1"/>
</dbReference>
<feature type="transmembrane region" description="Helical" evidence="1">
    <location>
        <begin position="262"/>
        <end position="282"/>
    </location>
</feature>
<comment type="caution">
    <text evidence="2">The sequence shown here is derived from an EMBL/GenBank/DDBJ whole genome shotgun (WGS) entry which is preliminary data.</text>
</comment>
<accession>A0A5D4H8X5</accession>
<dbReference type="RefSeq" id="WP_148918048.1">
    <property type="nucleotide sequence ID" value="NZ_VTAV01000002.1"/>
</dbReference>
<feature type="transmembrane region" description="Helical" evidence="1">
    <location>
        <begin position="134"/>
        <end position="157"/>
    </location>
</feature>
<dbReference type="GO" id="GO:0005886">
    <property type="term" value="C:plasma membrane"/>
    <property type="evidence" value="ECO:0007669"/>
    <property type="project" value="TreeGrafter"/>
</dbReference>
<evidence type="ECO:0000313" key="2">
    <source>
        <dbReference type="EMBL" id="TYR37306.1"/>
    </source>
</evidence>
<feature type="transmembrane region" description="Helical" evidence="1">
    <location>
        <begin position="303"/>
        <end position="321"/>
    </location>
</feature>
<dbReference type="Pfam" id="PF02447">
    <property type="entry name" value="GntP_permease"/>
    <property type="match status" value="1"/>
</dbReference>
<organism evidence="2 3">
    <name type="scientific">Sphingobacterium phlebotomi</name>
    <dbReference type="NCBI Taxonomy" id="2605433"/>
    <lineage>
        <taxon>Bacteria</taxon>
        <taxon>Pseudomonadati</taxon>
        <taxon>Bacteroidota</taxon>
        <taxon>Sphingobacteriia</taxon>
        <taxon>Sphingobacteriales</taxon>
        <taxon>Sphingobacteriaceae</taxon>
        <taxon>Sphingobacterium</taxon>
    </lineage>
</organism>
<feature type="transmembrane region" description="Helical" evidence="1">
    <location>
        <begin position="357"/>
        <end position="375"/>
    </location>
</feature>
<evidence type="ECO:0000313" key="3">
    <source>
        <dbReference type="Proteomes" id="UP000322362"/>
    </source>
</evidence>
<proteinExistence type="predicted"/>
<gene>
    <name evidence="2" type="ORF">FXV77_04665</name>
</gene>
<dbReference type="PANTHER" id="PTHR30354">
    <property type="entry name" value="GNT FAMILY GLUCONATE TRANSPORTER"/>
    <property type="match status" value="1"/>
</dbReference>
<feature type="transmembrane region" description="Helical" evidence="1">
    <location>
        <begin position="230"/>
        <end position="250"/>
    </location>
</feature>
<dbReference type="Proteomes" id="UP000322362">
    <property type="component" value="Unassembled WGS sequence"/>
</dbReference>
<feature type="transmembrane region" description="Helical" evidence="1">
    <location>
        <begin position="333"/>
        <end position="350"/>
    </location>
</feature>
<keyword evidence="1" id="KW-1133">Transmembrane helix</keyword>
<dbReference type="EMBL" id="VTAV01000002">
    <property type="protein sequence ID" value="TYR37306.1"/>
    <property type="molecule type" value="Genomic_DNA"/>
</dbReference>
<keyword evidence="1" id="KW-0472">Membrane</keyword>
<dbReference type="AlphaFoldDB" id="A0A5D4H8X5"/>
<reference evidence="2 3" key="1">
    <citation type="submission" date="2019-08" db="EMBL/GenBank/DDBJ databases">
        <title>Phlebobacter frassis gen. nov. sp. nov., a new member of family Sphingobacteriaceae isolated from sand fly rearing media.</title>
        <authorList>
            <person name="Kakumanu M.L."/>
            <person name="Marayati B.F."/>
            <person name="Wada-Katsumata A."/>
            <person name="Wasserberg G."/>
            <person name="Schal C."/>
            <person name="Apperson C.S."/>
            <person name="Ponnusamy L."/>
        </authorList>
    </citation>
    <scope>NUCLEOTIDE SEQUENCE [LARGE SCALE GENOMIC DNA]</scope>
    <source>
        <strain evidence="2 3">SSI9</strain>
    </source>
</reference>
<keyword evidence="3" id="KW-1185">Reference proteome</keyword>
<feature type="transmembrane region" description="Helical" evidence="1">
    <location>
        <begin position="422"/>
        <end position="442"/>
    </location>
</feature>
<feature type="transmembrane region" description="Helical" evidence="1">
    <location>
        <begin position="31"/>
        <end position="53"/>
    </location>
</feature>
<evidence type="ECO:0000256" key="1">
    <source>
        <dbReference type="SAM" id="Phobius"/>
    </source>
</evidence>
<feature type="transmembrane region" description="Helical" evidence="1">
    <location>
        <begin position="177"/>
        <end position="199"/>
    </location>
</feature>